<evidence type="ECO:0000256" key="1">
    <source>
        <dbReference type="SAM" id="SignalP"/>
    </source>
</evidence>
<dbReference type="EMBL" id="JABEBT010000102">
    <property type="protein sequence ID" value="KAF7632466.1"/>
    <property type="molecule type" value="Genomic_DNA"/>
</dbReference>
<keyword evidence="1" id="KW-0732">Signal</keyword>
<protein>
    <submittedName>
        <fullName evidence="2">Uncharacterized protein</fullName>
    </submittedName>
</protein>
<reference evidence="2" key="1">
    <citation type="journal article" date="2020" name="Ecol. Evol.">
        <title>Genome structure and content of the rice root-knot nematode (Meloidogyne graminicola).</title>
        <authorList>
            <person name="Phan N.T."/>
            <person name="Danchin E.G.J."/>
            <person name="Klopp C."/>
            <person name="Perfus-Barbeoch L."/>
            <person name="Kozlowski D.K."/>
            <person name="Koutsovoulos G.D."/>
            <person name="Lopez-Roques C."/>
            <person name="Bouchez O."/>
            <person name="Zahm M."/>
            <person name="Besnard G."/>
            <person name="Bellafiore S."/>
        </authorList>
    </citation>
    <scope>NUCLEOTIDE SEQUENCE</scope>
    <source>
        <strain evidence="2">VN-18</strain>
    </source>
</reference>
<feature type="signal peptide" evidence="1">
    <location>
        <begin position="1"/>
        <end position="18"/>
    </location>
</feature>
<evidence type="ECO:0000313" key="3">
    <source>
        <dbReference type="Proteomes" id="UP000605970"/>
    </source>
</evidence>
<dbReference type="Proteomes" id="UP000605970">
    <property type="component" value="Unassembled WGS sequence"/>
</dbReference>
<organism evidence="2 3">
    <name type="scientific">Meloidogyne graminicola</name>
    <dbReference type="NCBI Taxonomy" id="189291"/>
    <lineage>
        <taxon>Eukaryota</taxon>
        <taxon>Metazoa</taxon>
        <taxon>Ecdysozoa</taxon>
        <taxon>Nematoda</taxon>
        <taxon>Chromadorea</taxon>
        <taxon>Rhabditida</taxon>
        <taxon>Tylenchina</taxon>
        <taxon>Tylenchomorpha</taxon>
        <taxon>Tylenchoidea</taxon>
        <taxon>Meloidogynidae</taxon>
        <taxon>Meloidogyninae</taxon>
        <taxon>Meloidogyne</taxon>
    </lineage>
</organism>
<dbReference type="AlphaFoldDB" id="A0A8S9ZGM4"/>
<feature type="chain" id="PRO_5035779216" evidence="1">
    <location>
        <begin position="19"/>
        <end position="88"/>
    </location>
</feature>
<name>A0A8S9ZGM4_9BILA</name>
<evidence type="ECO:0000313" key="2">
    <source>
        <dbReference type="EMBL" id="KAF7632466.1"/>
    </source>
</evidence>
<comment type="caution">
    <text evidence="2">The sequence shown here is derived from an EMBL/GenBank/DDBJ whole genome shotgun (WGS) entry which is preliminary data.</text>
</comment>
<gene>
    <name evidence="2" type="ORF">Mgra_00008162</name>
</gene>
<proteinExistence type="predicted"/>
<keyword evidence="3" id="KW-1185">Reference proteome</keyword>
<sequence>MKFQILFVFILFIHTLLIQKYVNELNARGCTTGNYCNGFNGQCCSCNKDKCNHDIPCKKYYLFIILLNSADNDFSSLLKYNFLREDEK</sequence>
<accession>A0A8S9ZGM4</accession>